<dbReference type="EMBL" id="JALGBI010000001">
    <property type="protein sequence ID" value="MCJ0761681.1"/>
    <property type="molecule type" value="Genomic_DNA"/>
</dbReference>
<proteinExistence type="predicted"/>
<keyword evidence="4 6" id="KW-1133">Transmembrane helix</keyword>
<feature type="transmembrane region" description="Helical" evidence="6">
    <location>
        <begin position="191"/>
        <end position="206"/>
    </location>
</feature>
<dbReference type="PIRSF" id="PIRSF006324">
    <property type="entry name" value="LeuE"/>
    <property type="match status" value="1"/>
</dbReference>
<evidence type="ECO:0000256" key="6">
    <source>
        <dbReference type="SAM" id="Phobius"/>
    </source>
</evidence>
<name>A0A9X1VQ00_9BURK</name>
<feature type="transmembrane region" description="Helical" evidence="6">
    <location>
        <begin position="75"/>
        <end position="92"/>
    </location>
</feature>
<evidence type="ECO:0000256" key="3">
    <source>
        <dbReference type="ARBA" id="ARBA00022692"/>
    </source>
</evidence>
<evidence type="ECO:0000256" key="5">
    <source>
        <dbReference type="ARBA" id="ARBA00023136"/>
    </source>
</evidence>
<dbReference type="Pfam" id="PF01810">
    <property type="entry name" value="LysE"/>
    <property type="match status" value="1"/>
</dbReference>
<evidence type="ECO:0000256" key="1">
    <source>
        <dbReference type="ARBA" id="ARBA00004651"/>
    </source>
</evidence>
<sequence length="210" mass="22360">MFSFQELAWFALAALILVLTPGPNMIYCVSRTLCQGRAAGLVSLGGVALGFLVHLMAASLGLTALLLAVPLAFDAIRLAGAAYLLWMAWQAVKPGGAAPFEARLLPQDPPATLFRMGFITNLLNPKVAMFYLSFFPQFIHPERGSVLLQSLALGAIQISVSVAVNALLILGAAGITAFLSHSAGWLHAQRWLMGSVLAALAVRIAFTERK</sequence>
<evidence type="ECO:0000256" key="2">
    <source>
        <dbReference type="ARBA" id="ARBA00022475"/>
    </source>
</evidence>
<organism evidence="7 8">
    <name type="scientific">Variovorax terrae</name>
    <dbReference type="NCBI Taxonomy" id="2923278"/>
    <lineage>
        <taxon>Bacteria</taxon>
        <taxon>Pseudomonadati</taxon>
        <taxon>Pseudomonadota</taxon>
        <taxon>Betaproteobacteria</taxon>
        <taxon>Burkholderiales</taxon>
        <taxon>Comamonadaceae</taxon>
        <taxon>Variovorax</taxon>
    </lineage>
</organism>
<keyword evidence="5 6" id="KW-0472">Membrane</keyword>
<feature type="transmembrane region" description="Helical" evidence="6">
    <location>
        <begin position="146"/>
        <end position="179"/>
    </location>
</feature>
<gene>
    <name evidence="7" type="ORF">MMF98_00485</name>
</gene>
<dbReference type="GO" id="GO:0015171">
    <property type="term" value="F:amino acid transmembrane transporter activity"/>
    <property type="evidence" value="ECO:0007669"/>
    <property type="project" value="TreeGrafter"/>
</dbReference>
<dbReference type="PANTHER" id="PTHR30086:SF20">
    <property type="entry name" value="ARGININE EXPORTER PROTEIN ARGO-RELATED"/>
    <property type="match status" value="1"/>
</dbReference>
<evidence type="ECO:0000313" key="7">
    <source>
        <dbReference type="EMBL" id="MCJ0761681.1"/>
    </source>
</evidence>
<dbReference type="GO" id="GO:0005886">
    <property type="term" value="C:plasma membrane"/>
    <property type="evidence" value="ECO:0007669"/>
    <property type="project" value="UniProtKB-SubCell"/>
</dbReference>
<dbReference type="InterPro" id="IPR001123">
    <property type="entry name" value="LeuE-type"/>
</dbReference>
<feature type="transmembrane region" description="Helical" evidence="6">
    <location>
        <begin position="38"/>
        <end position="68"/>
    </location>
</feature>
<dbReference type="RefSeq" id="WP_243302890.1">
    <property type="nucleotide sequence ID" value="NZ_JALGBI010000001.1"/>
</dbReference>
<feature type="transmembrane region" description="Helical" evidence="6">
    <location>
        <begin position="112"/>
        <end position="134"/>
    </location>
</feature>
<comment type="subcellular location">
    <subcellularLocation>
        <location evidence="1">Cell membrane</location>
        <topology evidence="1">Multi-pass membrane protein</topology>
    </subcellularLocation>
</comment>
<keyword evidence="3 6" id="KW-0812">Transmembrane</keyword>
<keyword evidence="8" id="KW-1185">Reference proteome</keyword>
<evidence type="ECO:0000313" key="8">
    <source>
        <dbReference type="Proteomes" id="UP001139447"/>
    </source>
</evidence>
<dbReference type="AlphaFoldDB" id="A0A9X1VQ00"/>
<dbReference type="Proteomes" id="UP001139447">
    <property type="component" value="Unassembled WGS sequence"/>
</dbReference>
<evidence type="ECO:0000256" key="4">
    <source>
        <dbReference type="ARBA" id="ARBA00022989"/>
    </source>
</evidence>
<dbReference type="PANTHER" id="PTHR30086">
    <property type="entry name" value="ARGININE EXPORTER PROTEIN ARGO"/>
    <property type="match status" value="1"/>
</dbReference>
<keyword evidence="2" id="KW-1003">Cell membrane</keyword>
<reference evidence="7" key="1">
    <citation type="submission" date="2022-03" db="EMBL/GenBank/DDBJ databases">
        <authorList>
            <person name="Woo C.Y."/>
        </authorList>
    </citation>
    <scope>NUCLEOTIDE SEQUENCE</scope>
    <source>
        <strain evidence="7">CYS-02</strain>
    </source>
</reference>
<comment type="caution">
    <text evidence="7">The sequence shown here is derived from an EMBL/GenBank/DDBJ whole genome shotgun (WGS) entry which is preliminary data.</text>
</comment>
<protein>
    <submittedName>
        <fullName evidence="7">LysE family translocator</fullName>
    </submittedName>
</protein>
<accession>A0A9X1VQ00</accession>